<dbReference type="AlphaFoldDB" id="A0A5C3K8K7"/>
<reference evidence="2 3" key="1">
    <citation type="journal article" date="2019" name="Nat. Ecol. Evol.">
        <title>Megaphylogeny resolves global patterns of mushroom evolution.</title>
        <authorList>
            <person name="Varga T."/>
            <person name="Krizsan K."/>
            <person name="Foldi C."/>
            <person name="Dima B."/>
            <person name="Sanchez-Garcia M."/>
            <person name="Sanchez-Ramirez S."/>
            <person name="Szollosi G.J."/>
            <person name="Szarkandi J.G."/>
            <person name="Papp V."/>
            <person name="Albert L."/>
            <person name="Andreopoulos W."/>
            <person name="Angelini C."/>
            <person name="Antonin V."/>
            <person name="Barry K.W."/>
            <person name="Bougher N.L."/>
            <person name="Buchanan P."/>
            <person name="Buyck B."/>
            <person name="Bense V."/>
            <person name="Catcheside P."/>
            <person name="Chovatia M."/>
            <person name="Cooper J."/>
            <person name="Damon W."/>
            <person name="Desjardin D."/>
            <person name="Finy P."/>
            <person name="Geml J."/>
            <person name="Haridas S."/>
            <person name="Hughes K."/>
            <person name="Justo A."/>
            <person name="Karasinski D."/>
            <person name="Kautmanova I."/>
            <person name="Kiss B."/>
            <person name="Kocsube S."/>
            <person name="Kotiranta H."/>
            <person name="LaButti K.M."/>
            <person name="Lechner B.E."/>
            <person name="Liimatainen K."/>
            <person name="Lipzen A."/>
            <person name="Lukacs Z."/>
            <person name="Mihaltcheva S."/>
            <person name="Morgado L.N."/>
            <person name="Niskanen T."/>
            <person name="Noordeloos M.E."/>
            <person name="Ohm R.A."/>
            <person name="Ortiz-Santana B."/>
            <person name="Ovrebo C."/>
            <person name="Racz N."/>
            <person name="Riley R."/>
            <person name="Savchenko A."/>
            <person name="Shiryaev A."/>
            <person name="Soop K."/>
            <person name="Spirin V."/>
            <person name="Szebenyi C."/>
            <person name="Tomsovsky M."/>
            <person name="Tulloss R.E."/>
            <person name="Uehling J."/>
            <person name="Grigoriev I.V."/>
            <person name="Vagvolgyi C."/>
            <person name="Papp T."/>
            <person name="Martin F.M."/>
            <person name="Miettinen O."/>
            <person name="Hibbett D.S."/>
            <person name="Nagy L.G."/>
        </authorList>
    </citation>
    <scope>NUCLEOTIDE SEQUENCE [LARGE SCALE GENOMIC DNA]</scope>
    <source>
        <strain evidence="2 3">CBS 121175</strain>
    </source>
</reference>
<accession>A0A5C3K8K7</accession>
<sequence length="355" mass="39660">LVLDLSKSGRKSKIVADRSVSTVIGSSRDTISPGSDYLPAFRALCKSLLNKLPGRGKIVKRLCWTEDMHDAFNIASRLFAGSKRELEEKRIRVKRCLRYLFISYAVFVATGEFISYPQFLHHSKQNVSRDLEAQTDGAVGSTRPTNSNKLHICCKIVIEVDTVWPTIPCSGVQIVHVNPQHNFRRQSVAMGLSEPTLQATVRQVATSVVLTSFWPLEERVPYEIMEEGNVLVKTCGVTYLHQLRRGTVANVGRAYAWKMLPFDTGVSTNRSGYLRLTFHLKPAPDCQQAIAMVCRATGISSGVKEVELQVRIPTEDSDLEIDHTPKHPETLEGTIDSKIKNRPKKNTETIGIVKD</sequence>
<keyword evidence="1" id="KW-1133">Transmembrane helix</keyword>
<dbReference type="EMBL" id="ML210902">
    <property type="protein sequence ID" value="TFK16365.1"/>
    <property type="molecule type" value="Genomic_DNA"/>
</dbReference>
<gene>
    <name evidence="2" type="ORF">FA15DRAFT_662217</name>
</gene>
<evidence type="ECO:0000256" key="1">
    <source>
        <dbReference type="SAM" id="Phobius"/>
    </source>
</evidence>
<name>A0A5C3K8K7_COPMA</name>
<keyword evidence="3" id="KW-1185">Reference proteome</keyword>
<feature type="non-terminal residue" evidence="2">
    <location>
        <position position="1"/>
    </location>
</feature>
<feature type="non-terminal residue" evidence="2">
    <location>
        <position position="355"/>
    </location>
</feature>
<feature type="transmembrane region" description="Helical" evidence="1">
    <location>
        <begin position="99"/>
        <end position="119"/>
    </location>
</feature>
<keyword evidence="1" id="KW-0472">Membrane</keyword>
<evidence type="ECO:0000313" key="2">
    <source>
        <dbReference type="EMBL" id="TFK16365.1"/>
    </source>
</evidence>
<protein>
    <submittedName>
        <fullName evidence="2">Uncharacterized protein</fullName>
    </submittedName>
</protein>
<proteinExistence type="predicted"/>
<evidence type="ECO:0000313" key="3">
    <source>
        <dbReference type="Proteomes" id="UP000307440"/>
    </source>
</evidence>
<dbReference type="Proteomes" id="UP000307440">
    <property type="component" value="Unassembled WGS sequence"/>
</dbReference>
<organism evidence="2 3">
    <name type="scientific">Coprinopsis marcescibilis</name>
    <name type="common">Agaric fungus</name>
    <name type="synonym">Psathyrella marcescibilis</name>
    <dbReference type="NCBI Taxonomy" id="230819"/>
    <lineage>
        <taxon>Eukaryota</taxon>
        <taxon>Fungi</taxon>
        <taxon>Dikarya</taxon>
        <taxon>Basidiomycota</taxon>
        <taxon>Agaricomycotina</taxon>
        <taxon>Agaricomycetes</taxon>
        <taxon>Agaricomycetidae</taxon>
        <taxon>Agaricales</taxon>
        <taxon>Agaricineae</taxon>
        <taxon>Psathyrellaceae</taxon>
        <taxon>Coprinopsis</taxon>
    </lineage>
</organism>
<keyword evidence="1" id="KW-0812">Transmembrane</keyword>